<proteinExistence type="predicted"/>
<evidence type="ECO:0000313" key="2">
    <source>
        <dbReference type="Proteomes" id="UP001331515"/>
    </source>
</evidence>
<name>A0AAN8E6T7_CHAGU</name>
<dbReference type="EMBL" id="JAURVH010001515">
    <property type="protein sequence ID" value="KAK5932670.1"/>
    <property type="molecule type" value="Genomic_DNA"/>
</dbReference>
<protein>
    <submittedName>
        <fullName evidence="1">Uncharacterized protein</fullName>
    </submittedName>
</protein>
<keyword evidence="2" id="KW-1185">Reference proteome</keyword>
<reference evidence="1 2" key="1">
    <citation type="journal article" date="2023" name="Mol. Biol. Evol.">
        <title>Genomics of Secondarily Temperate Adaptation in the Only Non-Antarctic Icefish.</title>
        <authorList>
            <person name="Rivera-Colon A.G."/>
            <person name="Rayamajhi N."/>
            <person name="Minhas B.F."/>
            <person name="Madrigal G."/>
            <person name="Bilyk K.T."/>
            <person name="Yoon V."/>
            <person name="Hune M."/>
            <person name="Gregory S."/>
            <person name="Cheng C.H.C."/>
            <person name="Catchen J.M."/>
        </authorList>
    </citation>
    <scope>NUCLEOTIDE SEQUENCE [LARGE SCALE GENOMIC DNA]</scope>
    <source>
        <tissue evidence="1">White muscle</tissue>
    </source>
</reference>
<dbReference type="Proteomes" id="UP001331515">
    <property type="component" value="Unassembled WGS sequence"/>
</dbReference>
<accession>A0AAN8E6T7</accession>
<evidence type="ECO:0000313" key="1">
    <source>
        <dbReference type="EMBL" id="KAK5932670.1"/>
    </source>
</evidence>
<comment type="caution">
    <text evidence="1">The sequence shown here is derived from an EMBL/GenBank/DDBJ whole genome shotgun (WGS) entry which is preliminary data.</text>
</comment>
<organism evidence="1 2">
    <name type="scientific">Champsocephalus gunnari</name>
    <name type="common">Mackerel icefish</name>
    <dbReference type="NCBI Taxonomy" id="52237"/>
    <lineage>
        <taxon>Eukaryota</taxon>
        <taxon>Metazoa</taxon>
        <taxon>Chordata</taxon>
        <taxon>Craniata</taxon>
        <taxon>Vertebrata</taxon>
        <taxon>Euteleostomi</taxon>
        <taxon>Actinopterygii</taxon>
        <taxon>Neopterygii</taxon>
        <taxon>Teleostei</taxon>
        <taxon>Neoteleostei</taxon>
        <taxon>Acanthomorphata</taxon>
        <taxon>Eupercaria</taxon>
        <taxon>Perciformes</taxon>
        <taxon>Notothenioidei</taxon>
        <taxon>Channichthyidae</taxon>
        <taxon>Champsocephalus</taxon>
    </lineage>
</organism>
<dbReference type="AlphaFoldDB" id="A0AAN8E6T7"/>
<sequence>MDLLRAAWPTAAGSSGAASHCSSLSSGSWSLLAALPSAQLREIAAFEILSRTSGKEQSQGFLYMSNTLKVMDLCHVSDIRCHAE</sequence>
<gene>
    <name evidence="1" type="ORF">CgunFtcFv8_004354</name>
</gene>